<keyword evidence="3 9" id="KW-0812">Transmembrane</keyword>
<protein>
    <submittedName>
        <fullName evidence="11">Resistance to inhibitors of cholinesterase homolog 3</fullName>
    </submittedName>
</protein>
<evidence type="ECO:0000256" key="4">
    <source>
        <dbReference type="ARBA" id="ARBA00022824"/>
    </source>
</evidence>
<dbReference type="GO" id="GO:0005789">
    <property type="term" value="C:endoplasmic reticulum membrane"/>
    <property type="evidence" value="ECO:0007669"/>
    <property type="project" value="UniProtKB-SubCell"/>
</dbReference>
<gene>
    <name evidence="11" type="ORF">TR149326</name>
</gene>
<organism evidence="11">
    <name type="scientific">Schistocephalus solidus</name>
    <name type="common">Tapeworm</name>
    <dbReference type="NCBI Taxonomy" id="70667"/>
    <lineage>
        <taxon>Eukaryota</taxon>
        <taxon>Metazoa</taxon>
        <taxon>Spiralia</taxon>
        <taxon>Lophotrochozoa</taxon>
        <taxon>Platyhelminthes</taxon>
        <taxon>Cestoda</taxon>
        <taxon>Eucestoda</taxon>
        <taxon>Diphyllobothriidea</taxon>
        <taxon>Diphyllobothriidae</taxon>
        <taxon>Schistocephalus</taxon>
    </lineage>
</organism>
<keyword evidence="5 9" id="KW-1133">Transmembrane helix</keyword>
<dbReference type="PANTHER" id="PTHR21723">
    <property type="entry name" value="RESISTANCE TO INHIBITORS OF CHOLINESTERASE PROTEIN 3 RIC3"/>
    <property type="match status" value="1"/>
</dbReference>
<keyword evidence="4" id="KW-0256">Endoplasmic reticulum</keyword>
<dbReference type="InterPro" id="IPR026160">
    <property type="entry name" value="Ric3"/>
</dbReference>
<dbReference type="GO" id="GO:0045202">
    <property type="term" value="C:synapse"/>
    <property type="evidence" value="ECO:0007669"/>
    <property type="project" value="GOC"/>
</dbReference>
<reference evidence="11" key="1">
    <citation type="submission" date="2016-01" db="EMBL/GenBank/DDBJ databases">
        <title>Reference transcriptome for the parasite Schistocephalus solidus: insights into the molecular evolution of parasitism.</title>
        <authorList>
            <person name="Hebert F.O."/>
            <person name="Grambauer S."/>
            <person name="Barber I."/>
            <person name="Landry C.R."/>
            <person name="Aubin-Horth N."/>
        </authorList>
    </citation>
    <scope>NUCLEOTIDE SEQUENCE</scope>
</reference>
<accession>A0A0X3NZS2</accession>
<evidence type="ECO:0000256" key="3">
    <source>
        <dbReference type="ARBA" id="ARBA00022692"/>
    </source>
</evidence>
<comment type="subcellular location">
    <subcellularLocation>
        <location evidence="1">Endoplasmic reticulum membrane</location>
    </subcellularLocation>
</comment>
<dbReference type="InterPro" id="IPR032763">
    <property type="entry name" value="RIC3_N"/>
</dbReference>
<dbReference type="GO" id="GO:0034394">
    <property type="term" value="P:protein localization to cell surface"/>
    <property type="evidence" value="ECO:0007669"/>
    <property type="project" value="TreeGrafter"/>
</dbReference>
<keyword evidence="6 9" id="KW-0472">Membrane</keyword>
<comment type="similarity">
    <text evidence="2">Belongs to the ric-3 family.</text>
</comment>
<proteinExistence type="inferred from homology"/>
<dbReference type="EMBL" id="GEEE01018137">
    <property type="protein sequence ID" value="JAP45088.1"/>
    <property type="molecule type" value="Transcribed_RNA"/>
</dbReference>
<keyword evidence="7" id="KW-0175">Coiled coil</keyword>
<dbReference type="Pfam" id="PF15361">
    <property type="entry name" value="RIC3"/>
    <property type="match status" value="1"/>
</dbReference>
<evidence type="ECO:0000256" key="1">
    <source>
        <dbReference type="ARBA" id="ARBA00004586"/>
    </source>
</evidence>
<feature type="coiled-coil region" evidence="7">
    <location>
        <begin position="173"/>
        <end position="200"/>
    </location>
</feature>
<dbReference type="PANTHER" id="PTHR21723:SF3">
    <property type="entry name" value="PROTEIN RIC-3"/>
    <property type="match status" value="1"/>
</dbReference>
<dbReference type="AlphaFoldDB" id="A0A0X3NZS2"/>
<feature type="region of interest" description="Disordered" evidence="8">
    <location>
        <begin position="209"/>
        <end position="234"/>
    </location>
</feature>
<feature type="domain" description="Resistance to inhibitors of cholinesterase protein 3 N-terminal" evidence="10">
    <location>
        <begin position="29"/>
        <end position="198"/>
    </location>
</feature>
<evidence type="ECO:0000256" key="6">
    <source>
        <dbReference type="ARBA" id="ARBA00023136"/>
    </source>
</evidence>
<evidence type="ECO:0000259" key="10">
    <source>
        <dbReference type="Pfam" id="PF15361"/>
    </source>
</evidence>
<feature type="region of interest" description="Disordered" evidence="8">
    <location>
        <begin position="242"/>
        <end position="261"/>
    </location>
</feature>
<evidence type="ECO:0000256" key="2">
    <source>
        <dbReference type="ARBA" id="ARBA00008538"/>
    </source>
</evidence>
<evidence type="ECO:0000256" key="5">
    <source>
        <dbReference type="ARBA" id="ARBA00022989"/>
    </source>
</evidence>
<evidence type="ECO:0000256" key="7">
    <source>
        <dbReference type="SAM" id="Coils"/>
    </source>
</evidence>
<feature type="region of interest" description="Disordered" evidence="8">
    <location>
        <begin position="1"/>
        <end position="34"/>
    </location>
</feature>
<name>A0A0X3NZS2_SCHSO</name>
<evidence type="ECO:0000313" key="11">
    <source>
        <dbReference type="EMBL" id="JAP45088.1"/>
    </source>
</evidence>
<feature type="transmembrane region" description="Helical" evidence="9">
    <location>
        <begin position="42"/>
        <end position="64"/>
    </location>
</feature>
<dbReference type="GO" id="GO:0043005">
    <property type="term" value="C:neuron projection"/>
    <property type="evidence" value="ECO:0007669"/>
    <property type="project" value="TreeGrafter"/>
</dbReference>
<dbReference type="GO" id="GO:0043025">
    <property type="term" value="C:neuronal cell body"/>
    <property type="evidence" value="ECO:0007669"/>
    <property type="project" value="TreeGrafter"/>
</dbReference>
<evidence type="ECO:0000256" key="9">
    <source>
        <dbReference type="SAM" id="Phobius"/>
    </source>
</evidence>
<evidence type="ECO:0000256" key="8">
    <source>
        <dbReference type="SAM" id="MobiDB-lite"/>
    </source>
</evidence>
<dbReference type="GO" id="GO:0007271">
    <property type="term" value="P:synaptic transmission, cholinergic"/>
    <property type="evidence" value="ECO:0007669"/>
    <property type="project" value="TreeGrafter"/>
</dbReference>
<sequence length="261" mass="30061">MLGHSPEQPTYVHDDRPNMGRPPVHPRAADLKHEAPTQRKGGILSVILPIYALGIFIYFAYILYKLFGNKNQTVPSRKEKYLKDYYRNFRYNVDKEKFMMDSDSSDEDNSLLRDGLCGKTRRSHSRVNSRRAFDWSHAYGENEGELGMSPDIYRSAKSLPRDLEYLLKKVDDNNLDDAEVHRLRVRLEEVEQEMTRLLEVVNSATLPRDSSRVTLPCSHHRSPHPYPIEEQAHGSLECIEKTDEDEALLSASEGDGEMHQS</sequence>